<evidence type="ECO:0000256" key="1">
    <source>
        <dbReference type="ARBA" id="ARBA00022741"/>
    </source>
</evidence>
<dbReference type="PROSITE" id="PS00675">
    <property type="entry name" value="SIGMA54_INTERACT_1"/>
    <property type="match status" value="1"/>
</dbReference>
<evidence type="ECO:0000259" key="5">
    <source>
        <dbReference type="PROSITE" id="PS50110"/>
    </source>
</evidence>
<dbReference type="InterPro" id="IPR003593">
    <property type="entry name" value="AAA+_ATPase"/>
</dbReference>
<organism evidence="6 7">
    <name type="scientific">Aquifex aeolicus (strain VF5)</name>
    <dbReference type="NCBI Taxonomy" id="224324"/>
    <lineage>
        <taxon>Bacteria</taxon>
        <taxon>Pseudomonadati</taxon>
        <taxon>Aquificota</taxon>
        <taxon>Aquificia</taxon>
        <taxon>Aquificales</taxon>
        <taxon>Aquificaceae</taxon>
        <taxon>Aquifex</taxon>
    </lineage>
</organism>
<evidence type="ECO:0000313" key="6">
    <source>
        <dbReference type="EMBL" id="AAC06561.1"/>
    </source>
</evidence>
<gene>
    <name evidence="6" type="primary">ntrC3</name>
    <name evidence="6" type="ordered locus">aq_230</name>
</gene>
<feature type="modified residue" description="4-aspartylphosphate" evidence="3">
    <location>
        <position position="49"/>
    </location>
</feature>
<dbReference type="Pfam" id="PF00072">
    <property type="entry name" value="Response_reg"/>
    <property type="match status" value="1"/>
</dbReference>
<keyword evidence="2" id="KW-0067">ATP-binding</keyword>
<dbReference type="InterPro" id="IPR027417">
    <property type="entry name" value="P-loop_NTPase"/>
</dbReference>
<dbReference type="KEGG" id="aae:aq_230"/>
<dbReference type="InterPro" id="IPR025943">
    <property type="entry name" value="Sigma_54_int_dom_ATP-bd_2"/>
</dbReference>
<keyword evidence="7" id="KW-1185">Reference proteome</keyword>
<dbReference type="Gene3D" id="1.10.8.60">
    <property type="match status" value="1"/>
</dbReference>
<dbReference type="GO" id="GO:0000987">
    <property type="term" value="F:cis-regulatory region sequence-specific DNA binding"/>
    <property type="evidence" value="ECO:0000318"/>
    <property type="project" value="GO_Central"/>
</dbReference>
<dbReference type="FunFam" id="3.40.50.300:FF:000006">
    <property type="entry name" value="DNA-binding transcriptional regulator NtrC"/>
    <property type="match status" value="1"/>
</dbReference>
<dbReference type="PANTHER" id="PTHR32071:SF119">
    <property type="entry name" value="SIGMA L-DEPENDENT TRANSCRIPTIONAL REGULATOR YPLP-RELATED"/>
    <property type="match status" value="1"/>
</dbReference>
<dbReference type="RefSeq" id="WP_010880094.1">
    <property type="nucleotide sequence ID" value="NC_000918.1"/>
</dbReference>
<dbReference type="STRING" id="224324.aq_230"/>
<dbReference type="InParanoid" id="O66596"/>
<dbReference type="SMART" id="SM00448">
    <property type="entry name" value="REC"/>
    <property type="match status" value="1"/>
</dbReference>
<accession>O66596</accession>
<dbReference type="PROSITE" id="PS00676">
    <property type="entry name" value="SIGMA54_INTERACT_2"/>
    <property type="match status" value="1"/>
</dbReference>
<evidence type="ECO:0000313" key="7">
    <source>
        <dbReference type="Proteomes" id="UP000000798"/>
    </source>
</evidence>
<dbReference type="Gene3D" id="3.40.50.2300">
    <property type="match status" value="1"/>
</dbReference>
<dbReference type="SUPFAM" id="SSF46689">
    <property type="entry name" value="Homeodomain-like"/>
    <property type="match status" value="1"/>
</dbReference>
<dbReference type="InterPro" id="IPR002078">
    <property type="entry name" value="Sigma_54_int"/>
</dbReference>
<dbReference type="InterPro" id="IPR001789">
    <property type="entry name" value="Sig_transdc_resp-reg_receiver"/>
</dbReference>
<feature type="domain" description="Sigma-54 factor interaction" evidence="4">
    <location>
        <begin position="138"/>
        <end position="360"/>
    </location>
</feature>
<dbReference type="InterPro" id="IPR009057">
    <property type="entry name" value="Homeodomain-like_sf"/>
</dbReference>
<dbReference type="GO" id="GO:0032993">
    <property type="term" value="C:protein-DNA complex"/>
    <property type="evidence" value="ECO:0000318"/>
    <property type="project" value="GO_Central"/>
</dbReference>
<dbReference type="AlphaFoldDB" id="O66596"/>
<dbReference type="EMBL" id="AE000657">
    <property type="protein sequence ID" value="AAC06561.1"/>
    <property type="molecule type" value="Genomic_DNA"/>
</dbReference>
<dbReference type="Pfam" id="PF25601">
    <property type="entry name" value="AAA_lid_14"/>
    <property type="match status" value="1"/>
</dbReference>
<evidence type="ECO:0000256" key="2">
    <source>
        <dbReference type="ARBA" id="ARBA00022840"/>
    </source>
</evidence>
<dbReference type="HOGENOM" id="CLU_000445_0_7_0"/>
<evidence type="ECO:0000259" key="4">
    <source>
        <dbReference type="PROSITE" id="PS50045"/>
    </source>
</evidence>
<dbReference type="OrthoDB" id="9334at2"/>
<dbReference type="eggNOG" id="COG2204">
    <property type="taxonomic scope" value="Bacteria"/>
</dbReference>
<feature type="domain" description="Response regulatory" evidence="5">
    <location>
        <begin position="1"/>
        <end position="112"/>
    </location>
</feature>
<keyword evidence="1" id="KW-0547">Nucleotide-binding</keyword>
<reference evidence="6 7" key="1">
    <citation type="journal article" date="1998" name="Nature">
        <title>The complete genome of the hyperthermophilic bacterium Aquifex aeolicus.</title>
        <authorList>
            <person name="Deckert G."/>
            <person name="Warren P.V."/>
            <person name="Gaasterland T."/>
            <person name="Young W.G."/>
            <person name="Lenox A.L."/>
            <person name="Graham D.E."/>
            <person name="Overbeek R."/>
            <person name="Snead M.A."/>
            <person name="Keller M."/>
            <person name="Aujay M."/>
            <person name="Huber R."/>
            <person name="Feldman R.A."/>
            <person name="Short J.M."/>
            <person name="Olson G.J."/>
            <person name="Swanson R.V."/>
        </authorList>
    </citation>
    <scope>NUCLEOTIDE SEQUENCE [LARGE SCALE GENOMIC DNA]</scope>
    <source>
        <strain evidence="6 7">VF5</strain>
    </source>
</reference>
<dbReference type="PIR" id="H70320">
    <property type="entry name" value="H70320"/>
</dbReference>
<dbReference type="EnsemblBacteria" id="AAC06561">
    <property type="protein sequence ID" value="AAC06561"/>
    <property type="gene ID" value="aq_230"/>
</dbReference>
<dbReference type="SMART" id="SM00382">
    <property type="entry name" value="AAA"/>
    <property type="match status" value="1"/>
</dbReference>
<dbReference type="Gene3D" id="3.40.50.300">
    <property type="entry name" value="P-loop containing nucleotide triphosphate hydrolases"/>
    <property type="match status" value="1"/>
</dbReference>
<dbReference type="PROSITE" id="PS50045">
    <property type="entry name" value="SIGMA54_INTERACT_4"/>
    <property type="match status" value="1"/>
</dbReference>
<dbReference type="PANTHER" id="PTHR32071">
    <property type="entry name" value="TRANSCRIPTIONAL REGULATORY PROTEIN"/>
    <property type="match status" value="1"/>
</dbReference>
<dbReference type="GO" id="GO:0005524">
    <property type="term" value="F:ATP binding"/>
    <property type="evidence" value="ECO:0007669"/>
    <property type="project" value="UniProtKB-KW"/>
</dbReference>
<dbReference type="InterPro" id="IPR011006">
    <property type="entry name" value="CheY-like_superfamily"/>
</dbReference>
<dbReference type="InterPro" id="IPR025662">
    <property type="entry name" value="Sigma_54_int_dom_ATP-bd_1"/>
</dbReference>
<dbReference type="SUPFAM" id="SSF52172">
    <property type="entry name" value="CheY-like"/>
    <property type="match status" value="1"/>
</dbReference>
<dbReference type="Proteomes" id="UP000000798">
    <property type="component" value="Chromosome"/>
</dbReference>
<dbReference type="PROSITE" id="PS50110">
    <property type="entry name" value="RESPONSE_REGULATORY"/>
    <property type="match status" value="1"/>
</dbReference>
<dbReference type="GO" id="GO:0001216">
    <property type="term" value="F:DNA-binding transcription activator activity"/>
    <property type="evidence" value="ECO:0000318"/>
    <property type="project" value="GO_Central"/>
</dbReference>
<protein>
    <submittedName>
        <fullName evidence="6">Transcriptional regulator (NtrC family)</fullName>
    </submittedName>
</protein>
<dbReference type="GO" id="GO:0045893">
    <property type="term" value="P:positive regulation of DNA-templated transcription"/>
    <property type="evidence" value="ECO:0000318"/>
    <property type="project" value="GO_Central"/>
</dbReference>
<dbReference type="GO" id="GO:0000160">
    <property type="term" value="P:phosphorelay signal transduction system"/>
    <property type="evidence" value="ECO:0007669"/>
    <property type="project" value="InterPro"/>
</dbReference>
<dbReference type="Pfam" id="PF00158">
    <property type="entry name" value="Sigma54_activat"/>
    <property type="match status" value="1"/>
</dbReference>
<evidence type="ECO:0000256" key="3">
    <source>
        <dbReference type="PROSITE-ProRule" id="PRU00169"/>
    </source>
</evidence>
<dbReference type="SUPFAM" id="SSF52540">
    <property type="entry name" value="P-loop containing nucleoside triphosphate hydrolases"/>
    <property type="match status" value="1"/>
</dbReference>
<sequence length="448" mass="51644">MILLVEDDDNLRELLKKKLEEHFVVETAKDGKTAREKLSKNNYDVVLLDIRLPDVDGTELLKEFSTSGVKFIVITGYGDVKTAVQCVKLGAYDFIQKPFNFELLEVTIRRALKEKRLEEENRTLKSFLFKEKEEDYLLETRSPKFREVLEIARRIANTDLPVLIRGETGVGKEVLAKYIHTISNRKDKPFVVVDCTSIPEHLFESELFGYEKGAFTGANTRKLGLVELANGGTLFFDEIGEMPLSIQAKLLRFIETRKFRRVGGLKDLEVDVKIICATNKDLYEKSKRGEFREDLYFRINTVEIEIPPLRERKEDIPLLVEFFLKKYGKKIKKETLNELINYPWEGNVRELKNVIERACILSTGEYIDEAICLSKKSVSCVEKMMEKLPSLEELEGMYLKFLYEKLEGDVDKIAVILGCSRRTVFRKLKKLREGKVHFKNASLSGGTP</sequence>
<name>O66596_AQUAE</name>
<proteinExistence type="predicted"/>
<keyword evidence="3" id="KW-0597">Phosphoprotein</keyword>
<dbReference type="InterPro" id="IPR058031">
    <property type="entry name" value="AAA_lid_NorR"/>
</dbReference>
<dbReference type="CDD" id="cd00009">
    <property type="entry name" value="AAA"/>
    <property type="match status" value="1"/>
</dbReference>